<dbReference type="PANTHER" id="PTHR10687">
    <property type="entry name" value="SECRETORY CARRIER-ASSOCIATED MEMBRANE PROTEIN SCAMP"/>
    <property type="match status" value="1"/>
</dbReference>
<feature type="transmembrane region" description="Helical" evidence="5">
    <location>
        <begin position="199"/>
        <end position="231"/>
    </location>
</feature>
<dbReference type="Pfam" id="PF04144">
    <property type="entry name" value="SCAMP"/>
    <property type="match status" value="1"/>
</dbReference>
<comment type="subcellular location">
    <subcellularLocation>
        <location evidence="1">Membrane</location>
        <topology evidence="1">Multi-pass membrane protein</topology>
    </subcellularLocation>
</comment>
<evidence type="ECO:0000256" key="5">
    <source>
        <dbReference type="SAM" id="Phobius"/>
    </source>
</evidence>
<organism evidence="6 7">
    <name type="scientific">Acrasis kona</name>
    <dbReference type="NCBI Taxonomy" id="1008807"/>
    <lineage>
        <taxon>Eukaryota</taxon>
        <taxon>Discoba</taxon>
        <taxon>Heterolobosea</taxon>
        <taxon>Tetramitia</taxon>
        <taxon>Eutetramitia</taxon>
        <taxon>Acrasidae</taxon>
        <taxon>Acrasis</taxon>
    </lineage>
</organism>
<dbReference type="EMBL" id="JAOPGA020000139">
    <property type="protein sequence ID" value="KAL0477082.1"/>
    <property type="molecule type" value="Genomic_DNA"/>
</dbReference>
<comment type="caution">
    <text evidence="6">The sequence shown here is derived from an EMBL/GenBank/DDBJ whole genome shotgun (WGS) entry which is preliminary data.</text>
</comment>
<dbReference type="GO" id="GO:0032588">
    <property type="term" value="C:trans-Golgi network membrane"/>
    <property type="evidence" value="ECO:0007669"/>
    <property type="project" value="TreeGrafter"/>
</dbReference>
<dbReference type="PANTHER" id="PTHR10687:SF2">
    <property type="entry name" value="SECRETORY CARRIER-ASSOCIATED MEMBRANE PROTEIN"/>
    <property type="match status" value="1"/>
</dbReference>
<dbReference type="InterPro" id="IPR007273">
    <property type="entry name" value="SCAMP"/>
</dbReference>
<dbReference type="GO" id="GO:0055038">
    <property type="term" value="C:recycling endosome membrane"/>
    <property type="evidence" value="ECO:0007669"/>
    <property type="project" value="TreeGrafter"/>
</dbReference>
<dbReference type="GO" id="GO:0015031">
    <property type="term" value="P:protein transport"/>
    <property type="evidence" value="ECO:0007669"/>
    <property type="project" value="InterPro"/>
</dbReference>
<accession>A0AAW2YLW9</accession>
<keyword evidence="7" id="KW-1185">Reference proteome</keyword>
<dbReference type="AlphaFoldDB" id="A0AAW2YLW9"/>
<feature type="transmembrane region" description="Helical" evidence="5">
    <location>
        <begin position="251"/>
        <end position="275"/>
    </location>
</feature>
<evidence type="ECO:0000313" key="7">
    <source>
        <dbReference type="Proteomes" id="UP001431209"/>
    </source>
</evidence>
<reference evidence="6 7" key="1">
    <citation type="submission" date="2024-03" db="EMBL/GenBank/DDBJ databases">
        <title>The Acrasis kona genome and developmental transcriptomes reveal deep origins of eukaryotic multicellular pathways.</title>
        <authorList>
            <person name="Sheikh S."/>
            <person name="Fu C.-J."/>
            <person name="Brown M.W."/>
            <person name="Baldauf S.L."/>
        </authorList>
    </citation>
    <scope>NUCLEOTIDE SEQUENCE [LARGE SCALE GENOMIC DNA]</scope>
    <source>
        <strain evidence="6 7">ATCC MYA-3509</strain>
    </source>
</reference>
<proteinExistence type="predicted"/>
<keyword evidence="4 5" id="KW-0472">Membrane</keyword>
<name>A0AAW2YLW9_9EUKA</name>
<protein>
    <submittedName>
        <fullName evidence="6">SCAMP1</fullName>
    </submittedName>
</protein>
<feature type="transmembrane region" description="Helical" evidence="5">
    <location>
        <begin position="126"/>
        <end position="149"/>
    </location>
</feature>
<evidence type="ECO:0000256" key="1">
    <source>
        <dbReference type="ARBA" id="ARBA00004141"/>
    </source>
</evidence>
<evidence type="ECO:0000256" key="2">
    <source>
        <dbReference type="ARBA" id="ARBA00022692"/>
    </source>
</evidence>
<gene>
    <name evidence="6" type="ORF">AKO1_006033</name>
</gene>
<keyword evidence="3 5" id="KW-1133">Transmembrane helix</keyword>
<evidence type="ECO:0000256" key="3">
    <source>
        <dbReference type="ARBA" id="ARBA00022989"/>
    </source>
</evidence>
<sequence>MAGKYGTNSYGSSANANSDPYDYDYQPFGAKGAAKLNEPFPSNNEYDSFSSAPFGDDEDMRLKQMELQRREEELIRREQEIQIKEGVISDTKKNNWPICKPFLYHNISQEVQPGIKRVTTYSGYSLWIAVCLAYILNFGIAITTVILPVDKDNGIKGNVALVQHVLCAGLLMFAIPPLHFIICYWPLYKAMTTLTIGRFVLFFLGNGFAILYTLFAFAGALTGVSGLYTVIIYFPHGDPQQGNPITFGLNLMVSFIWFVFILIFIAIFIICIVVARRENMTFSKAVQYTKGAVVSTAGSFATQAVVSGATGGSQV</sequence>
<feature type="transmembrane region" description="Helical" evidence="5">
    <location>
        <begin position="161"/>
        <end position="187"/>
    </location>
</feature>
<dbReference type="Proteomes" id="UP001431209">
    <property type="component" value="Unassembled WGS sequence"/>
</dbReference>
<evidence type="ECO:0000313" key="6">
    <source>
        <dbReference type="EMBL" id="KAL0477082.1"/>
    </source>
</evidence>
<evidence type="ECO:0000256" key="4">
    <source>
        <dbReference type="ARBA" id="ARBA00023136"/>
    </source>
</evidence>
<keyword evidence="2 5" id="KW-0812">Transmembrane</keyword>